<evidence type="ECO:0000256" key="2">
    <source>
        <dbReference type="ARBA" id="ARBA00022771"/>
    </source>
</evidence>
<feature type="domain" description="MYND-type" evidence="5">
    <location>
        <begin position="9"/>
        <end position="49"/>
    </location>
</feature>
<evidence type="ECO:0000256" key="1">
    <source>
        <dbReference type="ARBA" id="ARBA00022723"/>
    </source>
</evidence>
<comment type="caution">
    <text evidence="6">The sequence shown here is derived from an EMBL/GenBank/DDBJ whole genome shotgun (WGS) entry which is preliminary data.</text>
</comment>
<gene>
    <name evidence="6" type="ORF">FB567DRAFT_456590</name>
</gene>
<reference evidence="6" key="1">
    <citation type="journal article" date="2021" name="Nat. Commun.">
        <title>Genetic determinants of endophytism in the Arabidopsis root mycobiome.</title>
        <authorList>
            <person name="Mesny F."/>
            <person name="Miyauchi S."/>
            <person name="Thiergart T."/>
            <person name="Pickel B."/>
            <person name="Atanasova L."/>
            <person name="Karlsson M."/>
            <person name="Huettel B."/>
            <person name="Barry K.W."/>
            <person name="Haridas S."/>
            <person name="Chen C."/>
            <person name="Bauer D."/>
            <person name="Andreopoulos W."/>
            <person name="Pangilinan J."/>
            <person name="LaButti K."/>
            <person name="Riley R."/>
            <person name="Lipzen A."/>
            <person name="Clum A."/>
            <person name="Drula E."/>
            <person name="Henrissat B."/>
            <person name="Kohler A."/>
            <person name="Grigoriev I.V."/>
            <person name="Martin F.M."/>
            <person name="Hacquard S."/>
        </authorList>
    </citation>
    <scope>NUCLEOTIDE SEQUENCE</scope>
    <source>
        <strain evidence="6">MPI-SDFR-AT-0120</strain>
    </source>
</reference>
<keyword evidence="1" id="KW-0479">Metal-binding</keyword>
<dbReference type="Gene3D" id="6.10.140.2220">
    <property type="match status" value="1"/>
</dbReference>
<dbReference type="EMBL" id="JAGMVJ010000029">
    <property type="protein sequence ID" value="KAH7069424.1"/>
    <property type="molecule type" value="Genomic_DNA"/>
</dbReference>
<keyword evidence="7" id="KW-1185">Reference proteome</keyword>
<dbReference type="SUPFAM" id="SSF144232">
    <property type="entry name" value="HIT/MYND zinc finger-like"/>
    <property type="match status" value="1"/>
</dbReference>
<evidence type="ECO:0000256" key="3">
    <source>
        <dbReference type="ARBA" id="ARBA00022833"/>
    </source>
</evidence>
<dbReference type="PROSITE" id="PS50865">
    <property type="entry name" value="ZF_MYND_2"/>
    <property type="match status" value="1"/>
</dbReference>
<protein>
    <recommendedName>
        <fullName evidence="5">MYND-type domain-containing protein</fullName>
    </recommendedName>
</protein>
<dbReference type="OrthoDB" id="432970at2759"/>
<evidence type="ECO:0000259" key="5">
    <source>
        <dbReference type="PROSITE" id="PS50865"/>
    </source>
</evidence>
<dbReference type="InterPro" id="IPR002893">
    <property type="entry name" value="Znf_MYND"/>
</dbReference>
<proteinExistence type="predicted"/>
<name>A0A8K0VSN5_9PLEO</name>
<keyword evidence="3" id="KW-0862">Zinc</keyword>
<dbReference type="AlphaFoldDB" id="A0A8K0VSN5"/>
<dbReference type="Pfam" id="PF01753">
    <property type="entry name" value="zf-MYND"/>
    <property type="match status" value="1"/>
</dbReference>
<evidence type="ECO:0000256" key="4">
    <source>
        <dbReference type="PROSITE-ProRule" id="PRU00134"/>
    </source>
</evidence>
<dbReference type="Proteomes" id="UP000813461">
    <property type="component" value="Unassembled WGS sequence"/>
</dbReference>
<dbReference type="GO" id="GO:0008270">
    <property type="term" value="F:zinc ion binding"/>
    <property type="evidence" value="ECO:0007669"/>
    <property type="project" value="UniProtKB-KW"/>
</dbReference>
<keyword evidence="2 4" id="KW-0863">Zinc-finger</keyword>
<evidence type="ECO:0000313" key="6">
    <source>
        <dbReference type="EMBL" id="KAH7069424.1"/>
    </source>
</evidence>
<sequence length="376" mass="43567">MASEPTSKCHVCDKPAASKCGGCSSTGKPHVYCGRECQKMDWPKHKNICSDLQMEVYLLRAARLLQVAYLRFREETWDMQIRYVEVSEDELTIHRDGDNDKDYFLKFPNFLVTGADKRQVLCTWMCSESLAWMHETIAAIITGLKVKLEEVNVSLEWVDRPTNITHPNGFQHQNWPGSSHDVLRITSSKTGSQWIIDLTNYQYNIEQCFWKWNEFADLYVQSINAIYPFGTHHKEKQLLGKIKGNTSLDYGLVGEVVVIMNATIKQWAVQKNVKLKDIPHMSGKTYSTTVLSLVKAIQNAVREFIGNNDFTQRVQAVRKYEMKYAHVREQERRETENAFLAPRNIFKDDPAFQTQEAFQKDMEEMCGKMKVHYIEV</sequence>
<accession>A0A8K0VSN5</accession>
<organism evidence="6 7">
    <name type="scientific">Paraphoma chrysanthemicola</name>
    <dbReference type="NCBI Taxonomy" id="798071"/>
    <lineage>
        <taxon>Eukaryota</taxon>
        <taxon>Fungi</taxon>
        <taxon>Dikarya</taxon>
        <taxon>Ascomycota</taxon>
        <taxon>Pezizomycotina</taxon>
        <taxon>Dothideomycetes</taxon>
        <taxon>Pleosporomycetidae</taxon>
        <taxon>Pleosporales</taxon>
        <taxon>Pleosporineae</taxon>
        <taxon>Phaeosphaeriaceae</taxon>
        <taxon>Paraphoma</taxon>
    </lineage>
</organism>
<evidence type="ECO:0000313" key="7">
    <source>
        <dbReference type="Proteomes" id="UP000813461"/>
    </source>
</evidence>